<evidence type="ECO:0000313" key="5">
    <source>
        <dbReference type="EMBL" id="TAA73903.1"/>
    </source>
</evidence>
<dbReference type="CDD" id="cd01285">
    <property type="entry name" value="nucleoside_deaminase"/>
    <property type="match status" value="1"/>
</dbReference>
<gene>
    <name evidence="5" type="ORF">CDV28_1506</name>
</gene>
<dbReference type="PANTHER" id="PTHR11079">
    <property type="entry name" value="CYTOSINE DEAMINASE FAMILY MEMBER"/>
    <property type="match status" value="1"/>
</dbReference>
<dbReference type="InterPro" id="IPR016193">
    <property type="entry name" value="Cytidine_deaminase-like"/>
</dbReference>
<dbReference type="Pfam" id="PF00383">
    <property type="entry name" value="dCMP_cyt_deam_1"/>
    <property type="match status" value="1"/>
</dbReference>
<sequence>MEVALAEAQLALEAGEFPVGCVLALDGKILAQGRRRNSGSASRNELDHAESITLRSLLAEQPRVDCSKITVYSTLEPCLMCFSTLLLSGIRRFIWAYEDVMGGGTALPLAQLAPLYREMHVDLLPGLLRNESLALFARFFQEHSYWQGSLLASYTCAEFQRIDRANG</sequence>
<comment type="caution">
    <text evidence="5">The sequence shown here is derived from an EMBL/GenBank/DDBJ whole genome shotgun (WGS) entry which is preliminary data.</text>
</comment>
<dbReference type="GO" id="GO:0008270">
    <property type="term" value="F:zinc ion binding"/>
    <property type="evidence" value="ECO:0007669"/>
    <property type="project" value="InterPro"/>
</dbReference>
<keyword evidence="3" id="KW-0862">Zinc</keyword>
<keyword evidence="1" id="KW-0479">Metal-binding</keyword>
<feature type="domain" description="CMP/dCMP-type deaminase" evidence="4">
    <location>
        <begin position="1"/>
        <end position="106"/>
    </location>
</feature>
<dbReference type="PROSITE" id="PS00903">
    <property type="entry name" value="CYT_DCMP_DEAMINASES_1"/>
    <property type="match status" value="1"/>
</dbReference>
<dbReference type="GO" id="GO:0002100">
    <property type="term" value="P:tRNA wobble adenosine to inosine editing"/>
    <property type="evidence" value="ECO:0007669"/>
    <property type="project" value="TreeGrafter"/>
</dbReference>
<dbReference type="PROSITE" id="PS51747">
    <property type="entry name" value="CYT_DCMP_DEAMINASES_2"/>
    <property type="match status" value="1"/>
</dbReference>
<dbReference type="SUPFAM" id="SSF53927">
    <property type="entry name" value="Cytidine deaminase-like"/>
    <property type="match status" value="1"/>
</dbReference>
<accession>A0A521FYS2</accession>
<name>A0A521FYS2_9BACT</name>
<organism evidence="5 6">
    <name type="scientific">Candidatus Electronema aureum</name>
    <dbReference type="NCBI Taxonomy" id="2005002"/>
    <lineage>
        <taxon>Bacteria</taxon>
        <taxon>Pseudomonadati</taxon>
        <taxon>Thermodesulfobacteriota</taxon>
        <taxon>Desulfobulbia</taxon>
        <taxon>Desulfobulbales</taxon>
        <taxon>Desulfobulbaceae</taxon>
        <taxon>Candidatus Electronema</taxon>
    </lineage>
</organism>
<keyword evidence="6" id="KW-1185">Reference proteome</keyword>
<dbReference type="InterPro" id="IPR016192">
    <property type="entry name" value="APOBEC/CMP_deaminase_Zn-bd"/>
</dbReference>
<protein>
    <submittedName>
        <fullName evidence="5">tRNA(Adenine34) deaminase</fullName>
        <ecNumber evidence="5">3.5.4.33</ecNumber>
    </submittedName>
</protein>
<dbReference type="PANTHER" id="PTHR11079:SF149">
    <property type="entry name" value="TRNA-SPECIFIC ADENOSINE DEAMINASE 2"/>
    <property type="match status" value="1"/>
</dbReference>
<evidence type="ECO:0000256" key="3">
    <source>
        <dbReference type="ARBA" id="ARBA00022833"/>
    </source>
</evidence>
<evidence type="ECO:0000256" key="2">
    <source>
        <dbReference type="ARBA" id="ARBA00022801"/>
    </source>
</evidence>
<dbReference type="EMBL" id="NQJD01000050">
    <property type="protein sequence ID" value="TAA73903.1"/>
    <property type="molecule type" value="Genomic_DNA"/>
</dbReference>
<dbReference type="InterPro" id="IPR002125">
    <property type="entry name" value="CMP_dCMP_dom"/>
</dbReference>
<dbReference type="Proteomes" id="UP000316238">
    <property type="component" value="Unassembled WGS sequence"/>
</dbReference>
<proteinExistence type="predicted"/>
<evidence type="ECO:0000259" key="4">
    <source>
        <dbReference type="PROSITE" id="PS51747"/>
    </source>
</evidence>
<evidence type="ECO:0000256" key="1">
    <source>
        <dbReference type="ARBA" id="ARBA00022723"/>
    </source>
</evidence>
<dbReference type="AlphaFoldDB" id="A0A521FYS2"/>
<dbReference type="GO" id="GO:0052717">
    <property type="term" value="F:tRNA-specific adenosine-34 deaminase activity"/>
    <property type="evidence" value="ECO:0007669"/>
    <property type="project" value="UniProtKB-EC"/>
</dbReference>
<reference evidence="5" key="1">
    <citation type="submission" date="2017-07" db="EMBL/GenBank/DDBJ databases">
        <title>The cable genome - Insights into the physiology and evolution of filamentous bacteria capable of sulfide oxidation via long distance electron transfer.</title>
        <authorList>
            <person name="Thorup C."/>
            <person name="Bjerg J.T."/>
            <person name="Schreiber L."/>
            <person name="Nielsen L.P."/>
            <person name="Kjeldsen K.U."/>
            <person name="Boesen T."/>
            <person name="Boggild A."/>
            <person name="Meysman F."/>
            <person name="Geelhoed J."/>
            <person name="Schramm A."/>
        </authorList>
    </citation>
    <scope>NUCLEOTIDE SEQUENCE [LARGE SCALE GENOMIC DNA]</scope>
    <source>
        <strain evidence="5">GS</strain>
    </source>
</reference>
<dbReference type="EC" id="3.5.4.33" evidence="5"/>
<keyword evidence="2 5" id="KW-0378">Hydrolase</keyword>
<dbReference type="Gene3D" id="3.40.140.10">
    <property type="entry name" value="Cytidine Deaminase, domain 2"/>
    <property type="match status" value="1"/>
</dbReference>
<evidence type="ECO:0000313" key="6">
    <source>
        <dbReference type="Proteomes" id="UP000316238"/>
    </source>
</evidence>